<keyword evidence="2" id="KW-1133">Transmembrane helix</keyword>
<keyword evidence="2" id="KW-0472">Membrane</keyword>
<keyword evidence="3" id="KW-0808">Transferase</keyword>
<dbReference type="Proteomes" id="UP001596514">
    <property type="component" value="Unassembled WGS sequence"/>
</dbReference>
<dbReference type="SUPFAM" id="SSF89796">
    <property type="entry name" value="CoA-transferase family III (CaiB/BaiF)"/>
    <property type="match status" value="2"/>
</dbReference>
<keyword evidence="4" id="KW-1185">Reference proteome</keyword>
<reference evidence="4" key="1">
    <citation type="journal article" date="2019" name="Int. J. Syst. Evol. Microbiol.">
        <title>The Global Catalogue of Microorganisms (GCM) 10K type strain sequencing project: providing services to taxonomists for standard genome sequencing and annotation.</title>
        <authorList>
            <consortium name="The Broad Institute Genomics Platform"/>
            <consortium name="The Broad Institute Genome Sequencing Center for Infectious Disease"/>
            <person name="Wu L."/>
            <person name="Ma J."/>
        </authorList>
    </citation>
    <scope>NUCLEOTIDE SEQUENCE [LARGE SCALE GENOMIC DNA]</scope>
    <source>
        <strain evidence="4">JCM 10083</strain>
    </source>
</reference>
<accession>A0ABW2T9P1</accession>
<evidence type="ECO:0000256" key="2">
    <source>
        <dbReference type="SAM" id="Phobius"/>
    </source>
</evidence>
<evidence type="ECO:0000256" key="1">
    <source>
        <dbReference type="SAM" id="MobiDB-lite"/>
    </source>
</evidence>
<dbReference type="EC" id="2.8.3.-" evidence="3"/>
<proteinExistence type="predicted"/>
<feature type="transmembrane region" description="Helical" evidence="2">
    <location>
        <begin position="152"/>
        <end position="173"/>
    </location>
</feature>
<sequence length="757" mass="80098">MSRVVQRPGSITRLRVLEAGSGLPTAIVARLLHDSGVTVLRTARTGPDPFTERYPALRSWSRDWTEVDVENGMDDVLASVDVLLVGAEDHPDAGPPARLELAELLSRHPRLIVLEIGGYVQGTNDPTPAVDLLVQARTGLVFEQFSDRPTQLAFAPSLYGAALLGTIGVWAALHARRRTGRGGRVRVSMQQGLALFWPHLWLSAERPDQAFDTVPPRDVKHLVLRCADGGYLQIVLGVPGAVARVHRVLGIPGPVDPADRGVPSLARGAENYFADRDLFGRYAARFPRDELVEAFAAAGVPVEPVLAPGEFFDDPQVRAAGLVTTAPDGREYPAGPVDLSVAGDPPVARPVPRRARCGESAPLAGLRIIDLGNWVAGPFASKLLADLGADVIKVEPPTGLSNLTGVRNTLTSNRGKRSIVVDMKTPEGREIVRRLAATADAVHHNFRPGVAERLGVDAASLRERRPGLVYLHTTAYGRTGPRVLRGGFDMVMQALCGHEVRAGGEGNEPLWYRAPFVDYCAGALGAIALLTALYERDATGAPVDAHTSLLGAAMFLRGELVREPDGSIAGAAVLSADRTGFHPTEALYRAMDGWLAVAAYGESMAAALSDALELTGLGPPSKWSEAAAHAIAAAIGRLTCDEALSLLGAAGVWATRCTGDAFAAMLADDAARRSGLVISAPDPRYGRVTGCFGPLIGFSGWTPAPDGFRSAPLSGEHTAALLAETGYSADERARLERAGIVRAAPGGRMLTDQIPAT</sequence>
<dbReference type="RefSeq" id="WP_343974907.1">
    <property type="nucleotide sequence ID" value="NZ_BAAAGK010000127.1"/>
</dbReference>
<keyword evidence="2" id="KW-0812">Transmembrane</keyword>
<dbReference type="InterPro" id="IPR050509">
    <property type="entry name" value="CoA-transferase_III"/>
</dbReference>
<dbReference type="EMBL" id="JBHTEE010000001">
    <property type="protein sequence ID" value="MFC7605423.1"/>
    <property type="molecule type" value="Genomic_DNA"/>
</dbReference>
<gene>
    <name evidence="3" type="ORF">ACFQVD_35515</name>
</gene>
<dbReference type="InterPro" id="IPR003673">
    <property type="entry name" value="CoA-Trfase_fam_III"/>
</dbReference>
<dbReference type="InterPro" id="IPR023606">
    <property type="entry name" value="CoA-Trfase_III_dom_1_sf"/>
</dbReference>
<dbReference type="PANTHER" id="PTHR48228:SF7">
    <property type="entry name" value="FATTY ACYL-COA TRANSFERASE RV3272-RELATED"/>
    <property type="match status" value="1"/>
</dbReference>
<name>A0ABW2T9P1_9ACTN</name>
<dbReference type="PANTHER" id="PTHR48228">
    <property type="entry name" value="SUCCINYL-COA--D-CITRAMALATE COA-TRANSFERASE"/>
    <property type="match status" value="1"/>
</dbReference>
<dbReference type="Gene3D" id="3.40.50.10540">
    <property type="entry name" value="Crotonobetainyl-coa:carnitine coa-transferase, domain 1"/>
    <property type="match status" value="2"/>
</dbReference>
<dbReference type="Gene3D" id="3.30.1540.10">
    <property type="entry name" value="formyl-coa transferase, domain 3"/>
    <property type="match status" value="1"/>
</dbReference>
<dbReference type="GO" id="GO:0016740">
    <property type="term" value="F:transferase activity"/>
    <property type="evidence" value="ECO:0007669"/>
    <property type="project" value="UniProtKB-KW"/>
</dbReference>
<dbReference type="Pfam" id="PF02515">
    <property type="entry name" value="CoA_transf_3"/>
    <property type="match status" value="2"/>
</dbReference>
<comment type="caution">
    <text evidence="3">The sequence shown here is derived from an EMBL/GenBank/DDBJ whole genome shotgun (WGS) entry which is preliminary data.</text>
</comment>
<protein>
    <submittedName>
        <fullName evidence="3">CoA transferase</fullName>
        <ecNumber evidence="3">2.8.3.-</ecNumber>
    </submittedName>
</protein>
<feature type="region of interest" description="Disordered" evidence="1">
    <location>
        <begin position="333"/>
        <end position="353"/>
    </location>
</feature>
<evidence type="ECO:0000313" key="4">
    <source>
        <dbReference type="Proteomes" id="UP001596514"/>
    </source>
</evidence>
<organism evidence="3 4">
    <name type="scientific">Streptosporangium amethystogenes subsp. fukuiense</name>
    <dbReference type="NCBI Taxonomy" id="698418"/>
    <lineage>
        <taxon>Bacteria</taxon>
        <taxon>Bacillati</taxon>
        <taxon>Actinomycetota</taxon>
        <taxon>Actinomycetes</taxon>
        <taxon>Streptosporangiales</taxon>
        <taxon>Streptosporangiaceae</taxon>
        <taxon>Streptosporangium</taxon>
    </lineage>
</organism>
<evidence type="ECO:0000313" key="3">
    <source>
        <dbReference type="EMBL" id="MFC7605423.1"/>
    </source>
</evidence>
<dbReference type="InterPro" id="IPR044855">
    <property type="entry name" value="CoA-Trfase_III_dom3_sf"/>
</dbReference>